<accession>A0A3Q7GJD1</accession>
<proteinExistence type="predicted"/>
<evidence type="ECO:0000313" key="1">
    <source>
        <dbReference type="EnsemblPlants" id="Solyc05g042007.1.1"/>
    </source>
</evidence>
<evidence type="ECO:0000313" key="2">
    <source>
        <dbReference type="Proteomes" id="UP000004994"/>
    </source>
</evidence>
<name>A0A3Q7GJD1_SOLLC</name>
<organism evidence="1">
    <name type="scientific">Solanum lycopersicum</name>
    <name type="common">Tomato</name>
    <name type="synonym">Lycopersicon esculentum</name>
    <dbReference type="NCBI Taxonomy" id="4081"/>
    <lineage>
        <taxon>Eukaryota</taxon>
        <taxon>Viridiplantae</taxon>
        <taxon>Streptophyta</taxon>
        <taxon>Embryophyta</taxon>
        <taxon>Tracheophyta</taxon>
        <taxon>Spermatophyta</taxon>
        <taxon>Magnoliopsida</taxon>
        <taxon>eudicotyledons</taxon>
        <taxon>Gunneridae</taxon>
        <taxon>Pentapetalae</taxon>
        <taxon>asterids</taxon>
        <taxon>lamiids</taxon>
        <taxon>Solanales</taxon>
        <taxon>Solanaceae</taxon>
        <taxon>Solanoideae</taxon>
        <taxon>Solaneae</taxon>
        <taxon>Solanum</taxon>
        <taxon>Solanum subgen. Lycopersicon</taxon>
    </lineage>
</organism>
<keyword evidence="2" id="KW-1185">Reference proteome</keyword>
<sequence length="114" mass="13138">MKYKYSQLLEIGNLIKSYVYFNCKTQNKHNFRKLPNYLSLSHFSHCRYSTSPTSTAVLLRRLYRTPPPSPHSSINFSYSRDSKWDRCCKVSLATQPSPVLALSDRENVSSLSLA</sequence>
<dbReference type="Proteomes" id="UP000004994">
    <property type="component" value="Chromosome 5"/>
</dbReference>
<reference evidence="1" key="2">
    <citation type="submission" date="2019-01" db="UniProtKB">
        <authorList>
            <consortium name="EnsemblPlants"/>
        </authorList>
    </citation>
    <scope>IDENTIFICATION</scope>
    <source>
        <strain evidence="1">cv. Heinz 1706</strain>
    </source>
</reference>
<dbReference type="Gramene" id="Solyc05g042007.1.1">
    <property type="protein sequence ID" value="Solyc05g042007.1.1"/>
    <property type="gene ID" value="Solyc05g042007.1"/>
</dbReference>
<dbReference type="AlphaFoldDB" id="A0A3Q7GJD1"/>
<dbReference type="InParanoid" id="A0A3Q7GJD1"/>
<protein>
    <submittedName>
        <fullName evidence="1">Uncharacterized protein</fullName>
    </submittedName>
</protein>
<reference evidence="1" key="1">
    <citation type="journal article" date="2012" name="Nature">
        <title>The tomato genome sequence provides insights into fleshy fruit evolution.</title>
        <authorList>
            <consortium name="Tomato Genome Consortium"/>
        </authorList>
    </citation>
    <scope>NUCLEOTIDE SEQUENCE [LARGE SCALE GENOMIC DNA]</scope>
    <source>
        <strain evidence="1">cv. Heinz 1706</strain>
    </source>
</reference>
<dbReference type="EnsemblPlants" id="Solyc05g042007.1.1">
    <property type="protein sequence ID" value="Solyc05g042007.1.1"/>
    <property type="gene ID" value="Solyc05g042007.1"/>
</dbReference>